<comment type="subcellular location">
    <subcellularLocation>
        <location evidence="2">Secreted</location>
    </subcellularLocation>
</comment>
<keyword evidence="18" id="KW-1185">Reference proteome</keyword>
<feature type="domain" description="Beta-mannosidase Ig-fold" evidence="14">
    <location>
        <begin position="781"/>
        <end position="863"/>
    </location>
</feature>
<evidence type="ECO:0000256" key="2">
    <source>
        <dbReference type="ARBA" id="ARBA00004613"/>
    </source>
</evidence>
<feature type="domain" description="Mannosidase Ig/CBM-like" evidence="15">
    <location>
        <begin position="672"/>
        <end position="771"/>
    </location>
</feature>
<feature type="domain" description="Beta-mannosidase-like galactose-binding" evidence="16">
    <location>
        <begin position="4"/>
        <end position="183"/>
    </location>
</feature>
<comment type="catalytic activity">
    <reaction evidence="1">
        <text>Hydrolysis of terminal, non-reducing beta-D-mannose residues in beta-D-mannosides.</text>
        <dbReference type="EC" id="3.2.1.25"/>
    </reaction>
</comment>
<comment type="similarity">
    <text evidence="10">Belongs to the glycosyl hydrolase 2 family. Beta-mannosidase B subfamily.</text>
</comment>
<dbReference type="InterPro" id="IPR050887">
    <property type="entry name" value="Beta-mannosidase_GH2"/>
</dbReference>
<comment type="caution">
    <text evidence="17">The sequence shown here is derived from an EMBL/GenBank/DDBJ whole genome shotgun (WGS) entry which is preliminary data.</text>
</comment>
<dbReference type="SUPFAM" id="SSF51445">
    <property type="entry name" value="(Trans)glycosidases"/>
    <property type="match status" value="1"/>
</dbReference>
<dbReference type="InterPro" id="IPR013783">
    <property type="entry name" value="Ig-like_fold"/>
</dbReference>
<keyword evidence="8" id="KW-0325">Glycoprotein</keyword>
<dbReference type="EMBL" id="JBHLXP010000001">
    <property type="protein sequence ID" value="MFC0047395.1"/>
    <property type="molecule type" value="Genomic_DNA"/>
</dbReference>
<dbReference type="Pfam" id="PF00703">
    <property type="entry name" value="Glyco_hydro_2"/>
    <property type="match status" value="1"/>
</dbReference>
<evidence type="ECO:0000256" key="3">
    <source>
        <dbReference type="ARBA" id="ARBA00004740"/>
    </source>
</evidence>
<dbReference type="InterPro" id="IPR041625">
    <property type="entry name" value="Beta-mannosidase_Ig"/>
</dbReference>
<dbReference type="PANTHER" id="PTHR43730:SF1">
    <property type="entry name" value="BETA-MANNOSIDASE"/>
    <property type="match status" value="1"/>
</dbReference>
<evidence type="ECO:0000256" key="6">
    <source>
        <dbReference type="ARBA" id="ARBA00022525"/>
    </source>
</evidence>
<dbReference type="SUPFAM" id="SSF49785">
    <property type="entry name" value="Galactose-binding domain-like"/>
    <property type="match status" value="1"/>
</dbReference>
<dbReference type="GO" id="GO:0016787">
    <property type="term" value="F:hydrolase activity"/>
    <property type="evidence" value="ECO:0007669"/>
    <property type="project" value="UniProtKB-KW"/>
</dbReference>
<dbReference type="Gene3D" id="2.60.40.10">
    <property type="entry name" value="Immunoglobulins"/>
    <property type="match status" value="3"/>
</dbReference>
<keyword evidence="9" id="KW-0326">Glycosidase</keyword>
<evidence type="ECO:0000256" key="11">
    <source>
        <dbReference type="ARBA" id="ARBA00041069"/>
    </source>
</evidence>
<sequence length="867" mass="97137">MTGWQLRQLPTTATPFLRITDAIAAAVPGCNFTDLLAAGAIPDPYFGANETQLQDIELSDWLYQCQFDVSAADLAQGQWFLRADGLDTFCEVRLNGVLIGETDNMFVPWSFALAGALQVGRNQLELTFRSPILRARPLQQAAGLIYPAENDKSDDKLSVFVRKAPCHFGWDWGPRFVSSGIWRPITLQCVPLGRIVDSHAQVVSLSDTEAQLLIGAEVELPDGAGTDLQLELRCDLLNLCQSIAVTPQAGRQTLQFAVSVDNPQLWWPAGFGDAFLYPFELTLRAGATAATTPAAQAIDVQALPVGIRQIEVINEPDADGVCFYLKVNGVPVFCKGANYIPADAFPARVSKARLDAEFAAVTAAGMNMLRVWGGGYYQDEYFYQLADQHGVLIWQDFMFACSLYPATEEFLANVQCEASANIRRLRRHPSVALWCGNNEVDMAISWWDWPAKFGYSDTQWQQLKQDYHRLFGELLPALMQQLDPTSFYLRSSPQGFWEDNADHIGNQHYWGVWHGEAPFSEFARRVPRFMTEYGFQSFPLPQSFERFLAPADWDLQADAFKVHQKHPRGNQLIRSYMQGEYAAPADFKALTYLSQVQQAQGMRQAFEAHRKAMPFCMGTLYWQLNDTWPAASWSGIDYFGQWKALHYQAKRSFAPQLLVFSASDSAVDEAGHLQLQLVSDSRLPLTATLQLQLLDFDGQVLWQQQQQFQVQPLCSETIWQGQPLVTAPARSVLQARLFSCQSSGQSSWQPSEQEGAEPQLLAEQLWYFVPPLAQQLTVGTPEIQWLRQGNQLQLTLHSKVLLRQLWLAVTLADNPALVWNFSDNFVDLLPGQARSVTLDVTGFTDAQCQQLMASLSCYSIADTTGTH</sequence>
<dbReference type="InterPro" id="IPR041447">
    <property type="entry name" value="Mannosidase_ig"/>
</dbReference>
<dbReference type="Pfam" id="PF22666">
    <property type="entry name" value="Glyco_hydro_2_N2"/>
    <property type="match status" value="1"/>
</dbReference>
<evidence type="ECO:0000256" key="8">
    <source>
        <dbReference type="ARBA" id="ARBA00023180"/>
    </source>
</evidence>
<dbReference type="Proteomes" id="UP001589813">
    <property type="component" value="Unassembled WGS sequence"/>
</dbReference>
<evidence type="ECO:0000259" key="13">
    <source>
        <dbReference type="Pfam" id="PF00703"/>
    </source>
</evidence>
<comment type="subunit">
    <text evidence="4">Homodimer.</text>
</comment>
<keyword evidence="7 17" id="KW-0378">Hydrolase</keyword>
<evidence type="ECO:0000256" key="1">
    <source>
        <dbReference type="ARBA" id="ARBA00000829"/>
    </source>
</evidence>
<evidence type="ECO:0000256" key="10">
    <source>
        <dbReference type="ARBA" id="ARBA00038429"/>
    </source>
</evidence>
<name>A0ABV6BD11_9GAMM</name>
<dbReference type="InterPro" id="IPR006102">
    <property type="entry name" value="Ig-like_GH2"/>
</dbReference>
<evidence type="ECO:0000256" key="7">
    <source>
        <dbReference type="ARBA" id="ARBA00022801"/>
    </source>
</evidence>
<comment type="pathway">
    <text evidence="3">Glycan metabolism; N-glycan degradation.</text>
</comment>
<evidence type="ECO:0000259" key="15">
    <source>
        <dbReference type="Pfam" id="PF17786"/>
    </source>
</evidence>
<dbReference type="RefSeq" id="WP_377240649.1">
    <property type="nucleotide sequence ID" value="NZ_JBHLXP010000001.1"/>
</dbReference>
<feature type="domain" description="Glycoside hydrolase family 2 immunoglobulin-like beta-sandwich" evidence="13">
    <location>
        <begin position="205"/>
        <end position="287"/>
    </location>
</feature>
<proteinExistence type="inferred from homology"/>
<reference evidence="17 18" key="1">
    <citation type="submission" date="2024-09" db="EMBL/GenBank/DDBJ databases">
        <authorList>
            <person name="Sun Q."/>
            <person name="Mori K."/>
        </authorList>
    </citation>
    <scope>NUCLEOTIDE SEQUENCE [LARGE SCALE GENOMIC DNA]</scope>
    <source>
        <strain evidence="17 18">KCTC 23315</strain>
    </source>
</reference>
<organism evidence="17 18">
    <name type="scientific">Rheinheimera tilapiae</name>
    <dbReference type="NCBI Taxonomy" id="875043"/>
    <lineage>
        <taxon>Bacteria</taxon>
        <taxon>Pseudomonadati</taxon>
        <taxon>Pseudomonadota</taxon>
        <taxon>Gammaproteobacteria</taxon>
        <taxon>Chromatiales</taxon>
        <taxon>Chromatiaceae</taxon>
        <taxon>Rheinheimera</taxon>
    </lineage>
</organism>
<dbReference type="InterPro" id="IPR036156">
    <property type="entry name" value="Beta-gal/glucu_dom_sf"/>
</dbReference>
<evidence type="ECO:0000256" key="9">
    <source>
        <dbReference type="ARBA" id="ARBA00023295"/>
    </source>
</evidence>
<dbReference type="InterPro" id="IPR008979">
    <property type="entry name" value="Galactose-bd-like_sf"/>
</dbReference>
<dbReference type="Pfam" id="PF17753">
    <property type="entry name" value="Ig_mannosidase"/>
    <property type="match status" value="1"/>
</dbReference>
<evidence type="ECO:0000256" key="4">
    <source>
        <dbReference type="ARBA" id="ARBA00011738"/>
    </source>
</evidence>
<evidence type="ECO:0000313" key="18">
    <source>
        <dbReference type="Proteomes" id="UP001589813"/>
    </source>
</evidence>
<protein>
    <recommendedName>
        <fullName evidence="11">Beta-mannosidase B</fullName>
        <ecNumber evidence="5">3.2.1.25</ecNumber>
    </recommendedName>
    <alternativeName>
        <fullName evidence="12">Mannanase B</fullName>
    </alternativeName>
</protein>
<evidence type="ECO:0000259" key="16">
    <source>
        <dbReference type="Pfam" id="PF22666"/>
    </source>
</evidence>
<gene>
    <name evidence="17" type="ORF">ACFFJP_03700</name>
</gene>
<dbReference type="EC" id="3.2.1.25" evidence="5"/>
<evidence type="ECO:0000256" key="12">
    <source>
        <dbReference type="ARBA" id="ARBA00041614"/>
    </source>
</evidence>
<evidence type="ECO:0000259" key="14">
    <source>
        <dbReference type="Pfam" id="PF17753"/>
    </source>
</evidence>
<dbReference type="InterPro" id="IPR054593">
    <property type="entry name" value="Beta-mannosidase-like_N2"/>
</dbReference>
<keyword evidence="6" id="KW-0964">Secreted</keyword>
<evidence type="ECO:0000256" key="5">
    <source>
        <dbReference type="ARBA" id="ARBA00012754"/>
    </source>
</evidence>
<evidence type="ECO:0000313" key="17">
    <source>
        <dbReference type="EMBL" id="MFC0047395.1"/>
    </source>
</evidence>
<dbReference type="InterPro" id="IPR017853">
    <property type="entry name" value="GH"/>
</dbReference>
<dbReference type="Gene3D" id="3.20.20.80">
    <property type="entry name" value="Glycosidases"/>
    <property type="match status" value="1"/>
</dbReference>
<dbReference type="Gene3D" id="2.60.120.260">
    <property type="entry name" value="Galactose-binding domain-like"/>
    <property type="match status" value="1"/>
</dbReference>
<dbReference type="SUPFAM" id="SSF49303">
    <property type="entry name" value="beta-Galactosidase/glucuronidase domain"/>
    <property type="match status" value="3"/>
</dbReference>
<dbReference type="PANTHER" id="PTHR43730">
    <property type="entry name" value="BETA-MANNOSIDASE"/>
    <property type="match status" value="1"/>
</dbReference>
<dbReference type="Pfam" id="PF17786">
    <property type="entry name" value="Mannosidase_ig"/>
    <property type="match status" value="1"/>
</dbReference>
<accession>A0ABV6BD11</accession>